<evidence type="ECO:0000313" key="2">
    <source>
        <dbReference type="Proteomes" id="UP000176741"/>
    </source>
</evidence>
<dbReference type="Proteomes" id="UP000176741">
    <property type="component" value="Unassembled WGS sequence"/>
</dbReference>
<comment type="caution">
    <text evidence="1">The sequence shown here is derived from an EMBL/GenBank/DDBJ whole genome shotgun (WGS) entry which is preliminary data.</text>
</comment>
<sequence length="85" mass="9665">MENDKKFKIWNKDTYSCVETGCGIGITGICGREILIVKQSEYTEMSDDVWEALVNSVTNSDCEKYTLDELSALADKYSELRKKRG</sequence>
<name>A0A1F7XY36_9BACT</name>
<proteinExistence type="predicted"/>
<accession>A0A1F7XY36</accession>
<dbReference type="AlphaFoldDB" id="A0A1F7XY36"/>
<evidence type="ECO:0000313" key="1">
    <source>
        <dbReference type="EMBL" id="OGM19870.1"/>
    </source>
</evidence>
<organism evidence="1 2">
    <name type="scientific">Candidatus Woesebacteria bacterium RIFCSPHIGHO2_01_FULL_38_26b</name>
    <dbReference type="NCBI Taxonomy" id="1802491"/>
    <lineage>
        <taxon>Bacteria</taxon>
        <taxon>Candidatus Woeseibacteriota</taxon>
    </lineage>
</organism>
<protein>
    <submittedName>
        <fullName evidence="1">Uncharacterized protein</fullName>
    </submittedName>
</protein>
<dbReference type="EMBL" id="MGGD01000052">
    <property type="protein sequence ID" value="OGM19870.1"/>
    <property type="molecule type" value="Genomic_DNA"/>
</dbReference>
<gene>
    <name evidence="1" type="ORF">A2771_01995</name>
</gene>
<reference evidence="1 2" key="1">
    <citation type="journal article" date="2016" name="Nat. Commun.">
        <title>Thousands of microbial genomes shed light on interconnected biogeochemical processes in an aquifer system.</title>
        <authorList>
            <person name="Anantharaman K."/>
            <person name="Brown C.T."/>
            <person name="Hug L.A."/>
            <person name="Sharon I."/>
            <person name="Castelle C.J."/>
            <person name="Probst A.J."/>
            <person name="Thomas B.C."/>
            <person name="Singh A."/>
            <person name="Wilkins M.J."/>
            <person name="Karaoz U."/>
            <person name="Brodie E.L."/>
            <person name="Williams K.H."/>
            <person name="Hubbard S.S."/>
            <person name="Banfield J.F."/>
        </authorList>
    </citation>
    <scope>NUCLEOTIDE SEQUENCE [LARGE SCALE GENOMIC DNA]</scope>
</reference>